<proteinExistence type="predicted"/>
<feature type="compositionally biased region" description="Polar residues" evidence="1">
    <location>
        <begin position="769"/>
        <end position="806"/>
    </location>
</feature>
<feature type="compositionally biased region" description="Acidic residues" evidence="1">
    <location>
        <begin position="263"/>
        <end position="272"/>
    </location>
</feature>
<evidence type="ECO:0000313" key="4">
    <source>
        <dbReference type="RefSeq" id="XP_011642849.1"/>
    </source>
</evidence>
<feature type="compositionally biased region" description="Polar residues" evidence="1">
    <location>
        <begin position="310"/>
        <end position="324"/>
    </location>
</feature>
<feature type="region of interest" description="Disordered" evidence="1">
    <location>
        <begin position="697"/>
        <end position="737"/>
    </location>
</feature>
<dbReference type="GeneID" id="105430826"/>
<evidence type="ECO:0000256" key="1">
    <source>
        <dbReference type="SAM" id="MobiDB-lite"/>
    </source>
</evidence>
<feature type="compositionally biased region" description="Basic and acidic residues" evidence="1">
    <location>
        <begin position="757"/>
        <end position="766"/>
    </location>
</feature>
<organism evidence="3 4">
    <name type="scientific">Pogonomyrmex barbatus</name>
    <name type="common">red harvester ant</name>
    <dbReference type="NCBI Taxonomy" id="144034"/>
    <lineage>
        <taxon>Eukaryota</taxon>
        <taxon>Metazoa</taxon>
        <taxon>Ecdysozoa</taxon>
        <taxon>Arthropoda</taxon>
        <taxon>Hexapoda</taxon>
        <taxon>Insecta</taxon>
        <taxon>Pterygota</taxon>
        <taxon>Neoptera</taxon>
        <taxon>Endopterygota</taxon>
        <taxon>Hymenoptera</taxon>
        <taxon>Apocrita</taxon>
        <taxon>Aculeata</taxon>
        <taxon>Formicoidea</taxon>
        <taxon>Formicidae</taxon>
        <taxon>Myrmicinae</taxon>
        <taxon>Pogonomyrmex</taxon>
    </lineage>
</organism>
<feature type="compositionally biased region" description="Basic and acidic residues" evidence="1">
    <location>
        <begin position="1105"/>
        <end position="1155"/>
    </location>
</feature>
<feature type="region of interest" description="Disordered" evidence="1">
    <location>
        <begin position="904"/>
        <end position="1181"/>
    </location>
</feature>
<feature type="region of interest" description="Disordered" evidence="1">
    <location>
        <begin position="258"/>
        <end position="365"/>
    </location>
</feature>
<feature type="compositionally biased region" description="Basic residues" evidence="1">
    <location>
        <begin position="910"/>
        <end position="930"/>
    </location>
</feature>
<dbReference type="Proteomes" id="UP000504615">
    <property type="component" value="Unplaced"/>
</dbReference>
<feature type="compositionally biased region" description="Polar residues" evidence="1">
    <location>
        <begin position="285"/>
        <end position="295"/>
    </location>
</feature>
<feature type="region of interest" description="Disordered" evidence="1">
    <location>
        <begin position="1287"/>
        <end position="1328"/>
    </location>
</feature>
<feature type="compositionally biased region" description="Basic and acidic residues" evidence="1">
    <location>
        <begin position="700"/>
        <end position="714"/>
    </location>
</feature>
<feature type="compositionally biased region" description="Acidic residues" evidence="1">
    <location>
        <begin position="938"/>
        <end position="949"/>
    </location>
</feature>
<feature type="region of interest" description="Disordered" evidence="1">
    <location>
        <begin position="754"/>
        <end position="809"/>
    </location>
</feature>
<dbReference type="KEGG" id="pbar:105430826"/>
<feature type="region of interest" description="Disordered" evidence="1">
    <location>
        <begin position="563"/>
        <end position="609"/>
    </location>
</feature>
<dbReference type="OrthoDB" id="751084at2759"/>
<feature type="compositionally biased region" description="Polar residues" evidence="1">
    <location>
        <begin position="950"/>
        <end position="983"/>
    </location>
</feature>
<reference evidence="4" key="1">
    <citation type="submission" date="2025-08" db="UniProtKB">
        <authorList>
            <consortium name="RefSeq"/>
        </authorList>
    </citation>
    <scope>IDENTIFICATION</scope>
</reference>
<feature type="region of interest" description="Disordered" evidence="1">
    <location>
        <begin position="645"/>
        <end position="681"/>
    </location>
</feature>
<evidence type="ECO:0000259" key="2">
    <source>
        <dbReference type="Pfam" id="PF15255"/>
    </source>
</evidence>
<keyword evidence="3" id="KW-1185">Reference proteome</keyword>
<feature type="region of interest" description="Disordered" evidence="1">
    <location>
        <begin position="201"/>
        <end position="226"/>
    </location>
</feature>
<dbReference type="RefSeq" id="XP_011642849.1">
    <property type="nucleotide sequence ID" value="XM_011644547.1"/>
</dbReference>
<dbReference type="Pfam" id="PF15255">
    <property type="entry name" value="CAP-ZIP_m"/>
    <property type="match status" value="1"/>
</dbReference>
<feature type="compositionally biased region" description="Polar residues" evidence="1">
    <location>
        <begin position="341"/>
        <end position="365"/>
    </location>
</feature>
<sequence>MTSVLVRGSWPILANQCDELIPRVREDKRWRMEKDEEEEVAAAEEEERILTNNPAAIACRKCSLVQLQEQIQNVQLALSRVPGTYGLSIRLNVIARGTVSCRSSSCYLNTSNRHDDLFAPEKDEDVFNNSSDNLFSDKKGLIDEQVSANLWKDKPIKSYKNSNIIPASIDVPPPISIVSTKPKSAIDDLFVDADSEEDSDDIFSSKNVVKKRTKEPSASDNAYSSNAKNANTKRFLDIVAPGTIGNIATSTPESNVNVTSLFSDDENDDTDLFDNSTKQSHKPANMSSSTNTVQEQSKKKPPVGGLSIFGNVTTSDIENKLSSRIKQRRQESSESSDSDAPGNSDSATRSNVESVNRSSQNPTANVSAIIENATTSSSGISMQPPSIDNTAGSGLWNFQPWMTSTRLVSEEIYRERVTSDSLFAARTHHPANANSNNPQQQQSQQQSQQQQQSGQERQDISSALLEDDVFENDDLFGPPPLPSKSDSKRGGKSKVSSLFDDSDSGDELFSAASSGSRSQKSTDVHVAVTSSDRAKLAPKTGGLFDDDDVDIFGDRDVPDVDIFGVTSKPTSRDVAPDDLSSITSKSNKNNSQNTRMESKKISLFDDDDDGDLFSVKPMKSKNERKTNLFEDEDDLFLPAKDHSLIEKDAAVEPKTDISKNDSSLEKERKSKNESNYLDGLFSKNTRPRSLLFEDDDYDDLFGKKDTTSREDDRLKSKKEVRKDVAEPQTQKLFEENKNLAELSSDVKMESNIVAGNVHEEKKEVEVKQMPSNTEETGTAKKNSPPKTLSIRTISPPSEEQNTQQVSRRLVSGKIKNLMGKMGDLKILSPMDAPPLWRKSEDKTDEDEDVVDRDSGDLETGGHVSPPSVSEGSTRKESSYSTISTASNAEAAINFDDLSQVETLSTAASKSRVRIQAKRRPQSRHARKSALRHSGIDFDTVDNVDNDNSQEESYASTFSSTKDSSAAPAISTSDRLTINDNVQRSAIDPSSIDDKSELGSISKESSMSVNKNTLLSPSTDEEDLFDVPPDLPEDSQKEDTLFGRAPILSPINDGQSDRTPVTVEPLDIATKELDNIDNVNATNNKSENNESENNESENKQSTSELMRSDIDTKSDTLKSINKKDDNEVDKKRSEVTRESSEEPSDPLRDSTHDPLKDPSQLFAFVTKTPSPEKSKGLLFSEPDDSIFSSGLARKSSEPKKDILDLFVDDDTGDLFSAAPLKKTVKKPLRDTKIGLFGDDNDAQNGEDDSLFGSAFSKAKLDSLQSNSTLVGRKKNNIFDDDDDDDSSLFVELSGQSQKSDSVSFSESKHDSQTDSQVKSSNLKDIFGNTPCDDDEDDIDLFATKKIVPKKIIASSKSLFASDDDDDDDGHIFGKQPSASTDLKAKTTMIAASSRSAMKKPVTRDLKKTAEKIVEDPLSLLQDD</sequence>
<feature type="compositionally biased region" description="Polar residues" evidence="1">
    <location>
        <begin position="1001"/>
        <end position="1017"/>
    </location>
</feature>
<feature type="compositionally biased region" description="Basic and acidic residues" evidence="1">
    <location>
        <begin position="645"/>
        <end position="672"/>
    </location>
</feature>
<protein>
    <submittedName>
        <fullName evidence="4">WASH complex subunit 2-like</fullName>
    </submittedName>
</protein>
<feature type="region of interest" description="Disordered" evidence="1">
    <location>
        <begin position="428"/>
        <end position="459"/>
    </location>
</feature>
<accession>A0A6I9WIP1</accession>
<feature type="compositionally biased region" description="Polar residues" evidence="1">
    <location>
        <begin position="1292"/>
        <end position="1304"/>
    </location>
</feature>
<feature type="compositionally biased region" description="Polar residues" evidence="1">
    <location>
        <begin position="1312"/>
        <end position="1321"/>
    </location>
</feature>
<feature type="compositionally biased region" description="Low complexity" evidence="1">
    <location>
        <begin position="510"/>
        <end position="521"/>
    </location>
</feature>
<feature type="compositionally biased region" description="Low complexity" evidence="1">
    <location>
        <begin position="580"/>
        <end position="594"/>
    </location>
</feature>
<dbReference type="InterPro" id="IPR029341">
    <property type="entry name" value="FAM21/CAPZIP"/>
</dbReference>
<name>A0A6I9WIP1_9HYME</name>
<feature type="compositionally biased region" description="Low complexity" evidence="1">
    <location>
        <begin position="439"/>
        <end position="455"/>
    </location>
</feature>
<evidence type="ECO:0000313" key="3">
    <source>
        <dbReference type="Proteomes" id="UP000504615"/>
    </source>
</evidence>
<gene>
    <name evidence="4" type="primary">LOC105430826</name>
</gene>
<feature type="domain" description="FAM21/CAPZIP" evidence="2">
    <location>
        <begin position="868"/>
        <end position="950"/>
    </location>
</feature>
<feature type="region of interest" description="Disordered" evidence="1">
    <location>
        <begin position="471"/>
        <end position="550"/>
    </location>
</feature>
<feature type="region of interest" description="Disordered" evidence="1">
    <location>
        <begin position="1358"/>
        <end position="1377"/>
    </location>
</feature>
<feature type="compositionally biased region" description="Polar residues" evidence="1">
    <location>
        <begin position="216"/>
        <end position="226"/>
    </location>
</feature>
<feature type="region of interest" description="Disordered" evidence="1">
    <location>
        <begin position="822"/>
        <end position="882"/>
    </location>
</feature>